<reference evidence="2 4" key="2">
    <citation type="submission" date="2020-05" db="EMBL/GenBank/DDBJ databases">
        <title>FDA dAtabase for Regulatory Grade micrObial Sequences (FDA-ARGOS): Supporting development and validation of Infectious Disease Dx tests.</title>
        <authorList>
            <person name="Nelson B."/>
            <person name="Plummer A."/>
            <person name="Tallon L."/>
            <person name="Sadzewicz L."/>
            <person name="Zhao X."/>
            <person name="Vavikolanu K."/>
            <person name="Mehta A."/>
            <person name="Aluvathingal J."/>
            <person name="Nadendla S."/>
            <person name="Myers T."/>
            <person name="Yan Y."/>
            <person name="Sichtig H."/>
        </authorList>
    </citation>
    <scope>NUCLEOTIDE SEQUENCE [LARGE SCALE GENOMIC DNA]</scope>
    <source>
        <strain evidence="2 4">FDAARGOS_795</strain>
    </source>
</reference>
<dbReference type="AlphaFoldDB" id="A0A0B5NFV9"/>
<dbReference type="Pfam" id="PF13814">
    <property type="entry name" value="Replic_Relax"/>
    <property type="match status" value="1"/>
</dbReference>
<dbReference type="Proteomes" id="UP000501107">
    <property type="component" value="Chromosome"/>
</dbReference>
<evidence type="ECO:0000313" key="4">
    <source>
        <dbReference type="Proteomes" id="UP000501107"/>
    </source>
</evidence>
<dbReference type="InterPro" id="IPR025855">
    <property type="entry name" value="Replic_Relax"/>
</dbReference>
<accession>A0A0B5NFV9</accession>
<dbReference type="EMBL" id="CP053980">
    <property type="protein sequence ID" value="QKH26718.1"/>
    <property type="molecule type" value="Genomic_DNA"/>
</dbReference>
<evidence type="ECO:0000313" key="1">
    <source>
        <dbReference type="EMBL" id="AJG75200.1"/>
    </source>
</evidence>
<dbReference type="KEGG" id="btw:BF38_3092"/>
<name>A0A0B5NFV9_BACTU</name>
<gene>
    <name evidence="1" type="ORF">BF38_3092</name>
    <name evidence="2" type="ORF">FOC89_23130</name>
</gene>
<dbReference type="Proteomes" id="UP000031876">
    <property type="component" value="Chromosome"/>
</dbReference>
<dbReference type="EMBL" id="CP009335">
    <property type="protein sequence ID" value="AJG75200.1"/>
    <property type="molecule type" value="Genomic_DNA"/>
</dbReference>
<proteinExistence type="predicted"/>
<evidence type="ECO:0000313" key="2">
    <source>
        <dbReference type="EMBL" id="QKH26718.1"/>
    </source>
</evidence>
<sequence length="207" mass="24720">MQIQTHIKLNRQMMILTSIRKLKFATRRHLMAIHDLGGIRNANRVLKDLSAFVNSTVYKKEYVYYLNKKGRALFDDTEKIVPTIRLAHSLMRNEAWLYLFCPDDWQIETPIRYKIDDKKKTIIPDVKFRDEEGILNAVEIDRTQMMNINSEKMKRYGEFTTYYKNKYKGKIPIVHFFTVTEYRQQALEQFAMKNGVYAKVYVVPEFQ</sequence>
<evidence type="ECO:0000313" key="3">
    <source>
        <dbReference type="Proteomes" id="UP000031876"/>
    </source>
</evidence>
<protein>
    <submittedName>
        <fullName evidence="2">Replication-relaxation family protein</fullName>
    </submittedName>
</protein>
<organism evidence="2 4">
    <name type="scientific">Bacillus thuringiensis</name>
    <dbReference type="NCBI Taxonomy" id="1428"/>
    <lineage>
        <taxon>Bacteria</taxon>
        <taxon>Bacillati</taxon>
        <taxon>Bacillota</taxon>
        <taxon>Bacilli</taxon>
        <taxon>Bacillales</taxon>
        <taxon>Bacillaceae</taxon>
        <taxon>Bacillus</taxon>
        <taxon>Bacillus cereus group</taxon>
    </lineage>
</organism>
<reference evidence="1 3" key="1">
    <citation type="journal article" date="2015" name="Genome Announc.">
        <title>Complete genome sequences for 35 biothreat assay-relevant bacillus species.</title>
        <authorList>
            <person name="Johnson S.L."/>
            <person name="Daligault H.E."/>
            <person name="Davenport K.W."/>
            <person name="Jaissle J."/>
            <person name="Frey K.G."/>
            <person name="Ladner J.T."/>
            <person name="Broomall S.M."/>
            <person name="Bishop-Lilly K.A."/>
            <person name="Bruce D.C."/>
            <person name="Gibbons H.S."/>
            <person name="Coyne S.R."/>
            <person name="Lo C.C."/>
            <person name="Meincke L."/>
            <person name="Munk A.C."/>
            <person name="Koroleva G.I."/>
            <person name="Rosenzweig C.N."/>
            <person name="Palacios G.F."/>
            <person name="Redden C.L."/>
            <person name="Minogue T.D."/>
            <person name="Chain P.S."/>
        </authorList>
    </citation>
    <scope>NUCLEOTIDE SEQUENCE [LARGE SCALE GENOMIC DNA]</scope>
    <source>
        <strain evidence="1 3">HD1011</strain>
    </source>
</reference>
<dbReference type="RefSeq" id="WP_001166987.1">
    <property type="nucleotide sequence ID" value="NZ_CP009335.1"/>
</dbReference>